<evidence type="ECO:0000256" key="8">
    <source>
        <dbReference type="ARBA" id="ARBA00023163"/>
    </source>
</evidence>
<evidence type="ECO:0000256" key="7">
    <source>
        <dbReference type="ARBA" id="ARBA00023125"/>
    </source>
</evidence>
<dbReference type="AlphaFoldDB" id="A0A3Q3FU38"/>
<feature type="region of interest" description="Disordered" evidence="12">
    <location>
        <begin position="541"/>
        <end position="699"/>
    </location>
</feature>
<reference evidence="15" key="1">
    <citation type="submission" date="2025-08" db="UniProtKB">
        <authorList>
            <consortium name="Ensembl"/>
        </authorList>
    </citation>
    <scope>IDENTIFICATION</scope>
</reference>
<dbReference type="SUPFAM" id="SSF57716">
    <property type="entry name" value="Glucocorticoid receptor-like (DNA-binding domain)"/>
    <property type="match status" value="1"/>
</dbReference>
<dbReference type="PROSITE" id="PS00028">
    <property type="entry name" value="ZINC_FINGER_C2H2_1"/>
    <property type="match status" value="6"/>
</dbReference>
<keyword evidence="16" id="KW-1185">Reference proteome</keyword>
<evidence type="ECO:0000313" key="16">
    <source>
        <dbReference type="Proteomes" id="UP000261660"/>
    </source>
</evidence>
<dbReference type="STRING" id="56723.ENSLBEP00000023472"/>
<evidence type="ECO:0000256" key="2">
    <source>
        <dbReference type="ARBA" id="ARBA00022723"/>
    </source>
</evidence>
<feature type="compositionally biased region" description="Acidic residues" evidence="12">
    <location>
        <begin position="279"/>
        <end position="301"/>
    </location>
</feature>
<dbReference type="GO" id="GO:0005634">
    <property type="term" value="C:nucleus"/>
    <property type="evidence" value="ECO:0007669"/>
    <property type="project" value="UniProtKB-SubCell"/>
</dbReference>
<dbReference type="InterPro" id="IPR050331">
    <property type="entry name" value="Zinc_finger"/>
</dbReference>
<proteinExistence type="predicted"/>
<evidence type="ECO:0000256" key="5">
    <source>
        <dbReference type="ARBA" id="ARBA00022833"/>
    </source>
</evidence>
<dbReference type="InParanoid" id="A0A3Q3FU38"/>
<dbReference type="FunFam" id="3.30.160.60:FF:000624">
    <property type="entry name" value="zinc finger protein 697"/>
    <property type="match status" value="2"/>
</dbReference>
<dbReference type="GeneTree" id="ENSGT00940000162287"/>
<evidence type="ECO:0000256" key="10">
    <source>
        <dbReference type="PROSITE-ProRule" id="PRU00042"/>
    </source>
</evidence>
<keyword evidence="9" id="KW-0539">Nucleus</keyword>
<keyword evidence="5" id="KW-0862">Zinc</keyword>
<feature type="region of interest" description="Disordered" evidence="12">
    <location>
        <begin position="279"/>
        <end position="346"/>
    </location>
</feature>
<feature type="domain" description="C2H2-type" evidence="13">
    <location>
        <begin position="431"/>
        <end position="458"/>
    </location>
</feature>
<evidence type="ECO:0000259" key="13">
    <source>
        <dbReference type="PROSITE" id="PS50157"/>
    </source>
</evidence>
<dbReference type="Pfam" id="PF00096">
    <property type="entry name" value="zf-C2H2"/>
    <property type="match status" value="4"/>
</dbReference>
<keyword evidence="6" id="KW-0805">Transcription regulation</keyword>
<name>A0A3Q3FU38_9LABR</name>
<protein>
    <submittedName>
        <fullName evidence="15">Zinc finger protein 429-like</fullName>
    </submittedName>
</protein>
<dbReference type="PROSITE" id="PS50950">
    <property type="entry name" value="ZF_THAP"/>
    <property type="match status" value="1"/>
</dbReference>
<feature type="domain" description="C2H2-type" evidence="13">
    <location>
        <begin position="374"/>
        <end position="401"/>
    </location>
</feature>
<dbReference type="SMART" id="SM00355">
    <property type="entry name" value="ZnF_C2H2"/>
    <property type="match status" value="6"/>
</dbReference>
<sequence>MCSVVGCYSGRLGVQRFKLPEDPERRLEWVRFLATVNKQRFKESSWTDISVCIEHFKDDCFENKFGVTDKVQLTLKPSAVPSLFDKSESEEPEPSLESPTCGESLETIEGACQQDNDRSCDSSSSSSEGSGVNPIAFQGSQFPRKASSSPDKPSIPGQVQPRNVNINLMREKAARLQMKGKFVVNEKHLLQLLNPKCPSCGCKLKTEKVTNGLLIIFNQQCLQCGYRNQWTSQVDAKISTDEEQHLTGYVEVTPESPQVEPTDDAQAGMTDVPEIVASIDEESDQMEETDESDQDDVDSDEDWKPDKDSLLAKVPLQKTRGEDETEDEDEDEEEEEGEDDHPPIAHKDSQLCTDCGKFFNKCRPHTCEHKTKPYSCNICGKRFAFDHALSRHSRIHDANYEYRCKYCHVTFKTKVDKITHEQTHMVEGKPYKCPDCPETFAKNKERRIHIQDHRGPPQLKCDFCGIEFCWPLALRRHLAVHTGEKPHKCSICERGFNQQSHLKSHMRLHTGERPFKCQHCDKCFNHNVSLKSHVQRYHSFNLGGEPDNNNETSRTAFDFQGDQNNRVAATVPGNVEVKQEPEESVGTEQLSRPKYKKRSTGRPLGRPKSDEPNTKTPKRLQSLRKTQCTEESDDEQSDCDMSSDPAEDEEKRTDKIKQNIARSRGRVKRSNSKKKYSCQNTGKSLKRRGRPRKNRELCS</sequence>
<feature type="region of interest" description="Disordered" evidence="12">
    <location>
        <begin position="83"/>
        <end position="102"/>
    </location>
</feature>
<keyword evidence="3" id="KW-0677">Repeat</keyword>
<dbReference type="SMART" id="SM00980">
    <property type="entry name" value="THAP"/>
    <property type="match status" value="1"/>
</dbReference>
<feature type="compositionally biased region" description="Low complexity" evidence="12">
    <location>
        <begin position="121"/>
        <end position="130"/>
    </location>
</feature>
<dbReference type="InterPro" id="IPR006612">
    <property type="entry name" value="THAP_Znf"/>
</dbReference>
<feature type="domain" description="C2H2-type" evidence="13">
    <location>
        <begin position="459"/>
        <end position="486"/>
    </location>
</feature>
<accession>A0A3Q3FU38</accession>
<keyword evidence="4 10" id="KW-0863">Zinc-finger</keyword>
<evidence type="ECO:0000256" key="9">
    <source>
        <dbReference type="ARBA" id="ARBA00023242"/>
    </source>
</evidence>
<dbReference type="Gene3D" id="3.30.160.60">
    <property type="entry name" value="Classic Zinc Finger"/>
    <property type="match status" value="5"/>
</dbReference>
<dbReference type="Proteomes" id="UP000261660">
    <property type="component" value="Unplaced"/>
</dbReference>
<dbReference type="PROSITE" id="PS50157">
    <property type="entry name" value="ZINC_FINGER_C2H2_2"/>
    <property type="match status" value="6"/>
</dbReference>
<dbReference type="InterPro" id="IPR036236">
    <property type="entry name" value="Znf_C2H2_sf"/>
</dbReference>
<evidence type="ECO:0000313" key="15">
    <source>
        <dbReference type="Ensembl" id="ENSLBEP00000023472.1"/>
    </source>
</evidence>
<dbReference type="InterPro" id="IPR013087">
    <property type="entry name" value="Znf_C2H2_type"/>
</dbReference>
<feature type="compositionally biased region" description="Basic residues" evidence="12">
    <location>
        <begin position="663"/>
        <end position="676"/>
    </location>
</feature>
<dbReference type="PANTHER" id="PTHR16515:SF49">
    <property type="entry name" value="GASTRULA ZINC FINGER PROTEIN XLCGF49.1-LIKE-RELATED"/>
    <property type="match status" value="1"/>
</dbReference>
<evidence type="ECO:0000259" key="14">
    <source>
        <dbReference type="PROSITE" id="PS50950"/>
    </source>
</evidence>
<evidence type="ECO:0000256" key="4">
    <source>
        <dbReference type="ARBA" id="ARBA00022771"/>
    </source>
</evidence>
<feature type="domain" description="THAP-type" evidence="14">
    <location>
        <begin position="1"/>
        <end position="84"/>
    </location>
</feature>
<feature type="domain" description="C2H2-type" evidence="13">
    <location>
        <begin position="487"/>
        <end position="514"/>
    </location>
</feature>
<feature type="region of interest" description="Disordered" evidence="12">
    <location>
        <begin position="114"/>
        <end position="161"/>
    </location>
</feature>
<reference evidence="15" key="2">
    <citation type="submission" date="2025-09" db="UniProtKB">
        <authorList>
            <consortium name="Ensembl"/>
        </authorList>
    </citation>
    <scope>IDENTIFICATION</scope>
</reference>
<comment type="subcellular location">
    <subcellularLocation>
        <location evidence="1">Nucleus</location>
    </subcellularLocation>
</comment>
<feature type="compositionally biased region" description="Acidic residues" evidence="12">
    <location>
        <begin position="323"/>
        <end position="339"/>
    </location>
</feature>
<dbReference type="OrthoDB" id="8634051at2759"/>
<feature type="domain" description="C2H2-type" evidence="13">
    <location>
        <begin position="402"/>
        <end position="429"/>
    </location>
</feature>
<feature type="compositionally biased region" description="Polar residues" evidence="12">
    <location>
        <begin position="547"/>
        <end position="567"/>
    </location>
</feature>
<feature type="compositionally biased region" description="Basic residues" evidence="12">
    <location>
        <begin position="684"/>
        <end position="693"/>
    </location>
</feature>
<evidence type="ECO:0000256" key="12">
    <source>
        <dbReference type="SAM" id="MobiDB-lite"/>
    </source>
</evidence>
<dbReference type="GeneID" id="109991456"/>
<dbReference type="SUPFAM" id="SSF57667">
    <property type="entry name" value="beta-beta-alpha zinc fingers"/>
    <property type="match status" value="3"/>
</dbReference>
<dbReference type="GO" id="GO:0010468">
    <property type="term" value="P:regulation of gene expression"/>
    <property type="evidence" value="ECO:0007669"/>
    <property type="project" value="TreeGrafter"/>
</dbReference>
<feature type="compositionally biased region" description="Polar residues" evidence="12">
    <location>
        <begin position="138"/>
        <end position="151"/>
    </location>
</feature>
<keyword evidence="2" id="KW-0479">Metal-binding</keyword>
<keyword evidence="7 11" id="KW-0238">DNA-binding</keyword>
<keyword evidence="8" id="KW-0804">Transcription</keyword>
<dbReference type="FunFam" id="3.30.160.60:FF:000099">
    <property type="entry name" value="Zinc finger protein 79"/>
    <property type="match status" value="1"/>
</dbReference>
<dbReference type="GO" id="GO:0008270">
    <property type="term" value="F:zinc ion binding"/>
    <property type="evidence" value="ECO:0007669"/>
    <property type="project" value="UniProtKB-KW"/>
</dbReference>
<evidence type="ECO:0000256" key="1">
    <source>
        <dbReference type="ARBA" id="ARBA00004123"/>
    </source>
</evidence>
<organism evidence="15 16">
    <name type="scientific">Labrus bergylta</name>
    <name type="common">ballan wrasse</name>
    <dbReference type="NCBI Taxonomy" id="56723"/>
    <lineage>
        <taxon>Eukaryota</taxon>
        <taxon>Metazoa</taxon>
        <taxon>Chordata</taxon>
        <taxon>Craniata</taxon>
        <taxon>Vertebrata</taxon>
        <taxon>Euteleostomi</taxon>
        <taxon>Actinopterygii</taxon>
        <taxon>Neopterygii</taxon>
        <taxon>Teleostei</taxon>
        <taxon>Neoteleostei</taxon>
        <taxon>Acanthomorphata</taxon>
        <taxon>Eupercaria</taxon>
        <taxon>Labriformes</taxon>
        <taxon>Labridae</taxon>
        <taxon>Labrus</taxon>
    </lineage>
</organism>
<dbReference type="Ensembl" id="ENSLBET00000024703.1">
    <property type="protein sequence ID" value="ENSLBEP00000023472.1"/>
    <property type="gene ID" value="ENSLBEG00000018018.1"/>
</dbReference>
<dbReference type="RefSeq" id="XP_020499408.1">
    <property type="nucleotide sequence ID" value="XM_020643752.3"/>
</dbReference>
<evidence type="ECO:0000256" key="11">
    <source>
        <dbReference type="PROSITE-ProRule" id="PRU00309"/>
    </source>
</evidence>
<evidence type="ECO:0000256" key="6">
    <source>
        <dbReference type="ARBA" id="ARBA00023015"/>
    </source>
</evidence>
<feature type="domain" description="C2H2-type" evidence="13">
    <location>
        <begin position="515"/>
        <end position="539"/>
    </location>
</feature>
<dbReference type="GO" id="GO:0003677">
    <property type="term" value="F:DNA binding"/>
    <property type="evidence" value="ECO:0007669"/>
    <property type="project" value="UniProtKB-UniRule"/>
</dbReference>
<dbReference type="SMART" id="SM00692">
    <property type="entry name" value="DM3"/>
    <property type="match status" value="1"/>
</dbReference>
<evidence type="ECO:0000256" key="3">
    <source>
        <dbReference type="ARBA" id="ARBA00022737"/>
    </source>
</evidence>
<dbReference type="PANTHER" id="PTHR16515">
    <property type="entry name" value="PR DOMAIN ZINC FINGER PROTEIN"/>
    <property type="match status" value="1"/>
</dbReference>